<evidence type="ECO:0000256" key="7">
    <source>
        <dbReference type="SAM" id="Phobius"/>
    </source>
</evidence>
<evidence type="ECO:0000256" key="5">
    <source>
        <dbReference type="ARBA" id="ARBA00022989"/>
    </source>
</evidence>
<dbReference type="RefSeq" id="WP_099081880.1">
    <property type="nucleotide sequence ID" value="NZ_AWQQ01000005.1"/>
</dbReference>
<evidence type="ECO:0000256" key="2">
    <source>
        <dbReference type="ARBA" id="ARBA00006448"/>
    </source>
</evidence>
<comment type="subcellular location">
    <subcellularLocation>
        <location evidence="1">Cell membrane</location>
        <topology evidence="1">Multi-pass membrane protein</topology>
    </subcellularLocation>
</comment>
<dbReference type="OrthoDB" id="1682423at2"/>
<evidence type="ECO:0000256" key="6">
    <source>
        <dbReference type="ARBA" id="ARBA00023136"/>
    </source>
</evidence>
<evidence type="ECO:0000256" key="1">
    <source>
        <dbReference type="ARBA" id="ARBA00004651"/>
    </source>
</evidence>
<sequence>MQELFPHVWRTVVIYLAVLVIVRLTGKREIGQLSSFDFVVAIILAELAAIPMESTEIPIWHGIIPIVTLGLLEVGFSYLTLINRPLRKILYGSPQVIIENGRLLKHEMRSSRYNLDDLLSQLREKGFYDIEDVEYAILETSGRLSVIPRSQKRPVTPDDLGISTKYEGLPTVLVMDGDVMKENLSKVNLDEEWLKEKLAEKGLHSKKVLLATLNTRGQLMIDCQNDDRMS</sequence>
<protein>
    <submittedName>
        <fullName evidence="10">Membrane protein</fullName>
    </submittedName>
</protein>
<dbReference type="EMBL" id="AWQQ01000005">
    <property type="protein sequence ID" value="PHJ39907.1"/>
    <property type="molecule type" value="Genomic_DNA"/>
</dbReference>
<dbReference type="EMBL" id="AWQQ01000090">
    <property type="protein sequence ID" value="PHJ37510.1"/>
    <property type="molecule type" value="Genomic_DNA"/>
</dbReference>
<keyword evidence="3" id="KW-1003">Cell membrane</keyword>
<dbReference type="InterPro" id="IPR007353">
    <property type="entry name" value="DUF421"/>
</dbReference>
<evidence type="ECO:0000313" key="10">
    <source>
        <dbReference type="EMBL" id="PHJ39907.1"/>
    </source>
</evidence>
<organism evidence="10 11">
    <name type="scientific">Desulforamulus profundi</name>
    <dbReference type="NCBI Taxonomy" id="1383067"/>
    <lineage>
        <taxon>Bacteria</taxon>
        <taxon>Bacillati</taxon>
        <taxon>Bacillota</taxon>
        <taxon>Clostridia</taxon>
        <taxon>Eubacteriales</taxon>
        <taxon>Peptococcaceae</taxon>
        <taxon>Desulforamulus</taxon>
    </lineage>
</organism>
<accession>A0A2C6MBV0</accession>
<dbReference type="PANTHER" id="PTHR34582:SF6">
    <property type="entry name" value="UPF0702 TRANSMEMBRANE PROTEIN YCAP"/>
    <property type="match status" value="1"/>
</dbReference>
<evidence type="ECO:0000313" key="9">
    <source>
        <dbReference type="EMBL" id="PHJ37510.1"/>
    </source>
</evidence>
<dbReference type="Proteomes" id="UP000222564">
    <property type="component" value="Unassembled WGS sequence"/>
</dbReference>
<dbReference type="Pfam" id="PF04239">
    <property type="entry name" value="DUF421"/>
    <property type="match status" value="1"/>
</dbReference>
<evidence type="ECO:0000313" key="11">
    <source>
        <dbReference type="Proteomes" id="UP000222564"/>
    </source>
</evidence>
<dbReference type="AlphaFoldDB" id="A0A2C6MBV0"/>
<dbReference type="Gene3D" id="3.30.240.20">
    <property type="entry name" value="bsu07140 like domains"/>
    <property type="match status" value="2"/>
</dbReference>
<gene>
    <name evidence="10" type="ORF">P378_00440</name>
    <name evidence="9" type="ORF">P378_15640</name>
</gene>
<keyword evidence="6 7" id="KW-0472">Membrane</keyword>
<dbReference type="GO" id="GO:0005886">
    <property type="term" value="C:plasma membrane"/>
    <property type="evidence" value="ECO:0007669"/>
    <property type="project" value="UniProtKB-SubCell"/>
</dbReference>
<dbReference type="InterPro" id="IPR023090">
    <property type="entry name" value="UPF0702_alpha/beta_dom_sf"/>
</dbReference>
<reference evidence="10 11" key="1">
    <citation type="submission" date="2013-09" db="EMBL/GenBank/DDBJ databases">
        <title>Biodegradation of hydrocarbons in the deep terrestrial subsurface : characterization of a microbial consortium composed of two Desulfotomaculum species originating from a deep geological formation.</title>
        <authorList>
            <person name="Aullo T."/>
            <person name="Berlendis S."/>
            <person name="Lascourreges J.-F."/>
            <person name="Dessort D."/>
            <person name="Saint-Laurent S."/>
            <person name="Schraauwers B."/>
            <person name="Mas J."/>
            <person name="Magot M."/>
            <person name="Ranchou-Peyruse A."/>
        </authorList>
    </citation>
    <scope>NUCLEOTIDE SEQUENCE [LARGE SCALE GENOMIC DNA]</scope>
    <source>
        <strain evidence="10 11">Bs107</strain>
    </source>
</reference>
<feature type="domain" description="YetF C-terminal" evidence="8">
    <location>
        <begin position="83"/>
        <end position="213"/>
    </location>
</feature>
<evidence type="ECO:0000259" key="8">
    <source>
        <dbReference type="Pfam" id="PF04239"/>
    </source>
</evidence>
<feature type="transmembrane region" description="Helical" evidence="7">
    <location>
        <begin position="6"/>
        <end position="26"/>
    </location>
</feature>
<comment type="similarity">
    <text evidence="2">Belongs to the UPF0702 family.</text>
</comment>
<comment type="caution">
    <text evidence="10">The sequence shown here is derived from an EMBL/GenBank/DDBJ whole genome shotgun (WGS) entry which is preliminary data.</text>
</comment>
<keyword evidence="4 7" id="KW-0812">Transmembrane</keyword>
<feature type="transmembrane region" description="Helical" evidence="7">
    <location>
        <begin position="58"/>
        <end position="81"/>
    </location>
</feature>
<dbReference type="PANTHER" id="PTHR34582">
    <property type="entry name" value="UPF0702 TRANSMEMBRANE PROTEIN YCAP"/>
    <property type="match status" value="1"/>
</dbReference>
<evidence type="ECO:0000256" key="3">
    <source>
        <dbReference type="ARBA" id="ARBA00022475"/>
    </source>
</evidence>
<feature type="transmembrane region" description="Helical" evidence="7">
    <location>
        <begin position="33"/>
        <end position="52"/>
    </location>
</feature>
<proteinExistence type="inferred from homology"/>
<keyword evidence="11" id="KW-1185">Reference proteome</keyword>
<evidence type="ECO:0000256" key="4">
    <source>
        <dbReference type="ARBA" id="ARBA00022692"/>
    </source>
</evidence>
<name>A0A2C6MBV0_9FIRM</name>
<keyword evidence="5 7" id="KW-1133">Transmembrane helix</keyword>